<evidence type="ECO:0000313" key="5">
    <source>
        <dbReference type="EMBL" id="SDT22327.1"/>
    </source>
</evidence>
<dbReference type="InterPro" id="IPR046335">
    <property type="entry name" value="LacI/GalR-like_sensor"/>
</dbReference>
<evidence type="ECO:0000256" key="3">
    <source>
        <dbReference type="ARBA" id="ARBA00023163"/>
    </source>
</evidence>
<evidence type="ECO:0000256" key="1">
    <source>
        <dbReference type="ARBA" id="ARBA00023015"/>
    </source>
</evidence>
<reference evidence="5 6" key="1">
    <citation type="submission" date="2016-10" db="EMBL/GenBank/DDBJ databases">
        <authorList>
            <person name="de Groot N.N."/>
        </authorList>
    </citation>
    <scope>NUCLEOTIDE SEQUENCE [LARGE SCALE GENOMIC DNA]</scope>
    <source>
        <strain evidence="5 6">DSM 21800</strain>
    </source>
</reference>
<organism evidence="5 6">
    <name type="scientific">Microlunatus soli</name>
    <dbReference type="NCBI Taxonomy" id="630515"/>
    <lineage>
        <taxon>Bacteria</taxon>
        <taxon>Bacillati</taxon>
        <taxon>Actinomycetota</taxon>
        <taxon>Actinomycetes</taxon>
        <taxon>Propionibacteriales</taxon>
        <taxon>Propionibacteriaceae</taxon>
        <taxon>Microlunatus</taxon>
    </lineage>
</organism>
<gene>
    <name evidence="5" type="ORF">SAMN04489812_4653</name>
</gene>
<keyword evidence="3" id="KW-0804">Transcription</keyword>
<feature type="domain" description="HTH lacI-type" evidence="4">
    <location>
        <begin position="9"/>
        <end position="63"/>
    </location>
</feature>
<dbReference type="RefSeq" id="WP_091527856.1">
    <property type="nucleotide sequence ID" value="NZ_LT629772.1"/>
</dbReference>
<dbReference type="SUPFAM" id="SSF47413">
    <property type="entry name" value="lambda repressor-like DNA-binding domains"/>
    <property type="match status" value="1"/>
</dbReference>
<dbReference type="SMART" id="SM00354">
    <property type="entry name" value="HTH_LACI"/>
    <property type="match status" value="1"/>
</dbReference>
<proteinExistence type="predicted"/>
<evidence type="ECO:0000256" key="2">
    <source>
        <dbReference type="ARBA" id="ARBA00023125"/>
    </source>
</evidence>
<dbReference type="PROSITE" id="PS50932">
    <property type="entry name" value="HTH_LACI_2"/>
    <property type="match status" value="1"/>
</dbReference>
<dbReference type="Gene3D" id="1.10.260.40">
    <property type="entry name" value="lambda repressor-like DNA-binding domains"/>
    <property type="match status" value="1"/>
</dbReference>
<name>A0A1H1YLJ1_9ACTN</name>
<dbReference type="InterPro" id="IPR000843">
    <property type="entry name" value="HTH_LacI"/>
</dbReference>
<dbReference type="GO" id="GO:0003700">
    <property type="term" value="F:DNA-binding transcription factor activity"/>
    <property type="evidence" value="ECO:0007669"/>
    <property type="project" value="TreeGrafter"/>
</dbReference>
<dbReference type="SUPFAM" id="SSF53822">
    <property type="entry name" value="Periplasmic binding protein-like I"/>
    <property type="match status" value="1"/>
</dbReference>
<dbReference type="InterPro" id="IPR010982">
    <property type="entry name" value="Lambda_DNA-bd_dom_sf"/>
</dbReference>
<dbReference type="Proteomes" id="UP000199103">
    <property type="component" value="Chromosome I"/>
</dbReference>
<keyword evidence="2 5" id="KW-0238">DNA-binding</keyword>
<sequence>MTERRPKRPTISDVAELAGVSKGAVSRSFNGAARLSPATVERIRAAAAELGWMPSAAARAINGAPAHAIGVVLRRPPELLELDPFFAAFLAGAEGVFAAQGYAVILRFVDTAEDERDCYRQLVAERRVDGFLINDLRQPDFRFKLLEEMGQSAVVVGRPGARCPFPSVDSDSDAAVESLLQHLIESGHRIIGHVSGSPSLQHSRHRVRLWRDTLQANGLPAGPLAVGHFTAAGGAAATDELLRQQERPTAIFYGNDVMAVAGLAMMSDRGLVVPDDVAVAGFDGVSIASYTSPPLTTVQCNYRAVGHAAADLLLNQIAGERAPHRVLVPAELRLRRSTGASAQ</sequence>
<keyword evidence="1" id="KW-0805">Transcription regulation</keyword>
<dbReference type="Pfam" id="PF00356">
    <property type="entry name" value="LacI"/>
    <property type="match status" value="1"/>
</dbReference>
<evidence type="ECO:0000313" key="6">
    <source>
        <dbReference type="Proteomes" id="UP000199103"/>
    </source>
</evidence>
<dbReference type="PANTHER" id="PTHR30146">
    <property type="entry name" value="LACI-RELATED TRANSCRIPTIONAL REPRESSOR"/>
    <property type="match status" value="1"/>
</dbReference>
<evidence type="ECO:0000259" key="4">
    <source>
        <dbReference type="PROSITE" id="PS50932"/>
    </source>
</evidence>
<dbReference type="Gene3D" id="3.40.50.2300">
    <property type="match status" value="2"/>
</dbReference>
<dbReference type="GO" id="GO:0000976">
    <property type="term" value="F:transcription cis-regulatory region binding"/>
    <property type="evidence" value="ECO:0007669"/>
    <property type="project" value="TreeGrafter"/>
</dbReference>
<accession>A0A1H1YLJ1</accession>
<protein>
    <submittedName>
        <fullName evidence="5">DNA-binding transcriptional regulator, LacI/PurR family</fullName>
    </submittedName>
</protein>
<dbReference type="EMBL" id="LT629772">
    <property type="protein sequence ID" value="SDT22327.1"/>
    <property type="molecule type" value="Genomic_DNA"/>
</dbReference>
<dbReference type="Pfam" id="PF13377">
    <property type="entry name" value="Peripla_BP_3"/>
    <property type="match status" value="1"/>
</dbReference>
<keyword evidence="6" id="KW-1185">Reference proteome</keyword>
<dbReference type="CDD" id="cd06267">
    <property type="entry name" value="PBP1_LacI_sugar_binding-like"/>
    <property type="match status" value="1"/>
</dbReference>
<dbReference type="OrthoDB" id="189006at2"/>
<dbReference type="PANTHER" id="PTHR30146:SF155">
    <property type="entry name" value="ALANINE RACEMASE"/>
    <property type="match status" value="1"/>
</dbReference>
<dbReference type="STRING" id="630515.SAMN04489812_4653"/>
<dbReference type="InterPro" id="IPR028082">
    <property type="entry name" value="Peripla_BP_I"/>
</dbReference>
<dbReference type="AlphaFoldDB" id="A0A1H1YLJ1"/>
<dbReference type="CDD" id="cd01392">
    <property type="entry name" value="HTH_LacI"/>
    <property type="match status" value="1"/>
</dbReference>